<dbReference type="Proteomes" id="UP000002640">
    <property type="component" value="Unassembled WGS sequence"/>
</dbReference>
<proteinExistence type="predicted"/>
<organism evidence="2 3">
    <name type="scientific">Phytophthora sojae (strain P6497)</name>
    <name type="common">Soybean stem and root rot agent</name>
    <name type="synonym">Phytophthora megasperma f. sp. glycines</name>
    <dbReference type="NCBI Taxonomy" id="1094619"/>
    <lineage>
        <taxon>Eukaryota</taxon>
        <taxon>Sar</taxon>
        <taxon>Stramenopiles</taxon>
        <taxon>Oomycota</taxon>
        <taxon>Peronosporomycetes</taxon>
        <taxon>Peronosporales</taxon>
        <taxon>Peronosporaceae</taxon>
        <taxon>Phytophthora</taxon>
    </lineage>
</organism>
<keyword evidence="3" id="KW-1185">Reference proteome</keyword>
<dbReference type="OMA" id="LWVRIAN"/>
<dbReference type="AlphaFoldDB" id="G4YVJ5"/>
<feature type="non-terminal residue" evidence="2">
    <location>
        <position position="193"/>
    </location>
</feature>
<evidence type="ECO:0000313" key="2">
    <source>
        <dbReference type="EMBL" id="EGZ25558.1"/>
    </source>
</evidence>
<dbReference type="InParanoid" id="G4YVJ5"/>
<feature type="region of interest" description="Disordered" evidence="1">
    <location>
        <begin position="1"/>
        <end position="38"/>
    </location>
</feature>
<protein>
    <recommendedName>
        <fullName evidence="4">PiggyBac transposable element-derived protein domain-containing protein</fullName>
    </recommendedName>
</protein>
<dbReference type="GeneID" id="20653241"/>
<evidence type="ECO:0008006" key="4">
    <source>
        <dbReference type="Google" id="ProtNLM"/>
    </source>
</evidence>
<feature type="compositionally biased region" description="Acidic residues" evidence="1">
    <location>
        <begin position="25"/>
        <end position="38"/>
    </location>
</feature>
<sequence length="193" mass="21751">MEGLKCEKLFGPVDSDDVNLRDASDTSDSESDADDEDVMADNVYSVEGVDDLDDVPVGEDAPDTGMFDMTDAELREIVKSGWIMYDEEHSGELQKPAATDYYDGPWGPTRSAVAYAESLLAMFFYFLPKALWVRIANETNQYREQNISRIAASRRAKLLARQPEDPRVSVPSLEEIEQGLNKFKRIQPHEIVH</sequence>
<evidence type="ECO:0000256" key="1">
    <source>
        <dbReference type="SAM" id="MobiDB-lite"/>
    </source>
</evidence>
<dbReference type="EMBL" id="JH159152">
    <property type="protein sequence ID" value="EGZ25558.1"/>
    <property type="molecule type" value="Genomic_DNA"/>
</dbReference>
<gene>
    <name evidence="2" type="ORF">PHYSODRAFT_460901</name>
</gene>
<dbReference type="KEGG" id="psoj:PHYSODRAFT_460901"/>
<dbReference type="RefSeq" id="XP_009520846.1">
    <property type="nucleotide sequence ID" value="XM_009522551.1"/>
</dbReference>
<reference evidence="2 3" key="1">
    <citation type="journal article" date="2006" name="Science">
        <title>Phytophthora genome sequences uncover evolutionary origins and mechanisms of pathogenesis.</title>
        <authorList>
            <person name="Tyler B.M."/>
            <person name="Tripathy S."/>
            <person name="Zhang X."/>
            <person name="Dehal P."/>
            <person name="Jiang R.H."/>
            <person name="Aerts A."/>
            <person name="Arredondo F.D."/>
            <person name="Baxter L."/>
            <person name="Bensasson D."/>
            <person name="Beynon J.L."/>
            <person name="Chapman J."/>
            <person name="Damasceno C.M."/>
            <person name="Dorrance A.E."/>
            <person name="Dou D."/>
            <person name="Dickerman A.W."/>
            <person name="Dubchak I.L."/>
            <person name="Garbelotto M."/>
            <person name="Gijzen M."/>
            <person name="Gordon S.G."/>
            <person name="Govers F."/>
            <person name="Grunwald N.J."/>
            <person name="Huang W."/>
            <person name="Ivors K.L."/>
            <person name="Jones R.W."/>
            <person name="Kamoun S."/>
            <person name="Krampis K."/>
            <person name="Lamour K.H."/>
            <person name="Lee M.K."/>
            <person name="McDonald W.H."/>
            <person name="Medina M."/>
            <person name="Meijer H.J."/>
            <person name="Nordberg E.K."/>
            <person name="Maclean D.J."/>
            <person name="Ospina-Giraldo M.D."/>
            <person name="Morris P.F."/>
            <person name="Phuntumart V."/>
            <person name="Putnam N.H."/>
            <person name="Rash S."/>
            <person name="Rose J.K."/>
            <person name="Sakihama Y."/>
            <person name="Salamov A.A."/>
            <person name="Savidor A."/>
            <person name="Scheuring C.F."/>
            <person name="Smith B.M."/>
            <person name="Sobral B.W."/>
            <person name="Terry A."/>
            <person name="Torto-Alalibo T.A."/>
            <person name="Win J."/>
            <person name="Xu Z."/>
            <person name="Zhang H."/>
            <person name="Grigoriev I.V."/>
            <person name="Rokhsar D.S."/>
            <person name="Boore J.L."/>
        </authorList>
    </citation>
    <scope>NUCLEOTIDE SEQUENCE [LARGE SCALE GENOMIC DNA]</scope>
    <source>
        <strain evidence="2 3">P6497</strain>
    </source>
</reference>
<accession>G4YVJ5</accession>
<evidence type="ECO:0000313" key="3">
    <source>
        <dbReference type="Proteomes" id="UP000002640"/>
    </source>
</evidence>
<name>G4YVJ5_PHYSP</name>